<evidence type="ECO:0000256" key="1">
    <source>
        <dbReference type="ARBA" id="ARBA00022722"/>
    </source>
</evidence>
<keyword evidence="5 10" id="KW-0460">Magnesium</keyword>
<protein>
    <recommendedName>
        <fullName evidence="10">CRISPR-associated endonuclease Cas1</fullName>
        <ecNumber evidence="10">3.1.-.-</ecNumber>
    </recommendedName>
</protein>
<proteinExistence type="inferred from homology"/>
<evidence type="ECO:0000313" key="12">
    <source>
        <dbReference type="Proteomes" id="UP000525652"/>
    </source>
</evidence>
<dbReference type="HAMAP" id="MF_01470">
    <property type="entry name" value="Cas1"/>
    <property type="match status" value="1"/>
</dbReference>
<evidence type="ECO:0000256" key="2">
    <source>
        <dbReference type="ARBA" id="ARBA00022723"/>
    </source>
</evidence>
<dbReference type="Gene3D" id="3.100.10.20">
    <property type="entry name" value="CRISPR-associated endonuclease Cas1, N-terminal domain"/>
    <property type="match status" value="1"/>
</dbReference>
<feature type="binding site" evidence="10">
    <location>
        <position position="145"/>
    </location>
    <ligand>
        <name>Mn(2+)</name>
        <dbReference type="ChEBI" id="CHEBI:29035"/>
    </ligand>
</feature>
<dbReference type="GO" id="GO:0046872">
    <property type="term" value="F:metal ion binding"/>
    <property type="evidence" value="ECO:0007669"/>
    <property type="project" value="UniProtKB-UniRule"/>
</dbReference>
<dbReference type="GO" id="GO:0004520">
    <property type="term" value="F:DNA endonuclease activity"/>
    <property type="evidence" value="ECO:0007669"/>
    <property type="project" value="InterPro"/>
</dbReference>
<dbReference type="InterPro" id="IPR050646">
    <property type="entry name" value="Cas1"/>
</dbReference>
<dbReference type="RefSeq" id="WP_185691345.1">
    <property type="nucleotide sequence ID" value="NZ_JACHVA010000028.1"/>
</dbReference>
<comment type="function">
    <text evidence="10">CRISPR (clustered regularly interspaced short palindromic repeat), is an adaptive immune system that provides protection against mobile genetic elements (viruses, transposable elements and conjugative plasmids). CRISPR clusters contain spacers, sequences complementary to antecedent mobile elements, and target invading nucleic acids. CRISPR clusters are transcribed and processed into CRISPR RNA (crRNA). Acts as a dsDNA endonuclease. Involved in the integration of spacer DNA into the CRISPR cassette.</text>
</comment>
<evidence type="ECO:0000256" key="8">
    <source>
        <dbReference type="ARBA" id="ARBA00023211"/>
    </source>
</evidence>
<keyword evidence="12" id="KW-1185">Reference proteome</keyword>
<dbReference type="NCBIfam" id="TIGR03639">
    <property type="entry name" value="cas1_NMENI"/>
    <property type="match status" value="1"/>
</dbReference>
<sequence>MSYHIVNIDSPRCSISCKHGQLTCTNKDGSRQQAPIEDIAAIVITSFSAQLHSHLLLEAAKHGVALVICERFQPISLLLPANRSTDTLLTKAALSLDKKKVDTLWRKTVDAKCANQASLAAEMAPNHPKIETLRKRAASKAPGKESTCARYYWGIYAESLHLENFKRGREEGGANDLLNFGYAVLLSLLLQKLFAYGLDPTLGISHEIRERSTPLAYDLMEPFRPCVDWRVARWLQEETGMGDYRVDGKFRRYVTDFTMERIGYLGIEMDFRNCLESVVRSFRQAVMTGQTRTYKPWTPPNSKWAG</sequence>
<keyword evidence="3 10" id="KW-0255">Endonuclease</keyword>
<dbReference type="PANTHER" id="PTHR34353">
    <property type="entry name" value="CRISPR-ASSOCIATED ENDONUCLEASE CAS1 1"/>
    <property type="match status" value="1"/>
</dbReference>
<dbReference type="EMBL" id="JACHVA010000028">
    <property type="protein sequence ID" value="MBC2600603.1"/>
    <property type="molecule type" value="Genomic_DNA"/>
</dbReference>
<reference evidence="11 12" key="1">
    <citation type="submission" date="2020-07" db="EMBL/GenBank/DDBJ databases">
        <authorList>
            <person name="Feng X."/>
        </authorList>
    </citation>
    <scope>NUCLEOTIDE SEQUENCE [LARGE SCALE GENOMIC DNA]</scope>
    <source>
        <strain evidence="11 12">JCM14086</strain>
    </source>
</reference>
<dbReference type="GO" id="GO:0016787">
    <property type="term" value="F:hydrolase activity"/>
    <property type="evidence" value="ECO:0007669"/>
    <property type="project" value="UniProtKB-KW"/>
</dbReference>
<evidence type="ECO:0000256" key="9">
    <source>
        <dbReference type="ARBA" id="ARBA00038592"/>
    </source>
</evidence>
<dbReference type="Pfam" id="PF01867">
    <property type="entry name" value="Cas_Cas1"/>
    <property type="match status" value="1"/>
</dbReference>
<feature type="binding site" evidence="10">
    <location>
        <position position="221"/>
    </location>
    <ligand>
        <name>Mn(2+)</name>
        <dbReference type="ChEBI" id="CHEBI:29035"/>
    </ligand>
</feature>
<dbReference type="PANTHER" id="PTHR34353:SF2">
    <property type="entry name" value="CRISPR-ASSOCIATED ENDONUCLEASE CAS1 1"/>
    <property type="match status" value="1"/>
</dbReference>
<organism evidence="11 12">
    <name type="scientific">Puniceicoccus vermicola</name>
    <dbReference type="NCBI Taxonomy" id="388746"/>
    <lineage>
        <taxon>Bacteria</taxon>
        <taxon>Pseudomonadati</taxon>
        <taxon>Verrucomicrobiota</taxon>
        <taxon>Opitutia</taxon>
        <taxon>Puniceicoccales</taxon>
        <taxon>Puniceicoccaceae</taxon>
        <taxon>Puniceicoccus</taxon>
    </lineage>
</organism>
<evidence type="ECO:0000313" key="11">
    <source>
        <dbReference type="EMBL" id="MBC2600603.1"/>
    </source>
</evidence>
<keyword evidence="6 10" id="KW-0051">Antiviral defense</keyword>
<dbReference type="InterPro" id="IPR042211">
    <property type="entry name" value="CRISPR-assoc_Cas1_N"/>
</dbReference>
<dbReference type="GO" id="GO:0003677">
    <property type="term" value="F:DNA binding"/>
    <property type="evidence" value="ECO:0007669"/>
    <property type="project" value="UniProtKB-KW"/>
</dbReference>
<dbReference type="Gene3D" id="1.20.120.920">
    <property type="entry name" value="CRISPR-associated endonuclease Cas1, C-terminal domain"/>
    <property type="match status" value="1"/>
</dbReference>
<evidence type="ECO:0000256" key="4">
    <source>
        <dbReference type="ARBA" id="ARBA00022801"/>
    </source>
</evidence>
<dbReference type="Proteomes" id="UP000525652">
    <property type="component" value="Unassembled WGS sequence"/>
</dbReference>
<dbReference type="InterPro" id="IPR002729">
    <property type="entry name" value="CRISPR-assoc_Cas1"/>
</dbReference>
<comment type="caution">
    <text evidence="11">The sequence shown here is derived from an EMBL/GenBank/DDBJ whole genome shotgun (WGS) entry which is preliminary data.</text>
</comment>
<dbReference type="GO" id="GO:0043571">
    <property type="term" value="P:maintenance of CRISPR repeat elements"/>
    <property type="evidence" value="ECO:0007669"/>
    <property type="project" value="UniProtKB-UniRule"/>
</dbReference>
<evidence type="ECO:0000256" key="3">
    <source>
        <dbReference type="ARBA" id="ARBA00022759"/>
    </source>
</evidence>
<evidence type="ECO:0000256" key="10">
    <source>
        <dbReference type="HAMAP-Rule" id="MF_01470"/>
    </source>
</evidence>
<keyword evidence="2 10" id="KW-0479">Metal-binding</keyword>
<comment type="similarity">
    <text evidence="10">Belongs to the CRISPR-associated endonuclease Cas1 family.</text>
</comment>
<keyword evidence="7 10" id="KW-0238">DNA-binding</keyword>
<keyword evidence="1 10" id="KW-0540">Nuclease</keyword>
<evidence type="ECO:0000256" key="5">
    <source>
        <dbReference type="ARBA" id="ARBA00022842"/>
    </source>
</evidence>
<name>A0A7X1E356_9BACT</name>
<evidence type="ECO:0000256" key="6">
    <source>
        <dbReference type="ARBA" id="ARBA00023118"/>
    </source>
</evidence>
<dbReference type="NCBIfam" id="TIGR00287">
    <property type="entry name" value="cas1"/>
    <property type="match status" value="1"/>
</dbReference>
<keyword evidence="8 10" id="KW-0464">Manganese</keyword>
<dbReference type="AlphaFoldDB" id="A0A7X1E356"/>
<feature type="binding site" evidence="10">
    <location>
        <position position="206"/>
    </location>
    <ligand>
        <name>Mn(2+)</name>
        <dbReference type="ChEBI" id="CHEBI:29035"/>
    </ligand>
</feature>
<comment type="cofactor">
    <cofactor evidence="10">
        <name>Mg(2+)</name>
        <dbReference type="ChEBI" id="CHEBI:18420"/>
    </cofactor>
    <cofactor evidence="10">
        <name>Mn(2+)</name>
        <dbReference type="ChEBI" id="CHEBI:29035"/>
    </cofactor>
</comment>
<gene>
    <name evidence="10 11" type="primary">cas1</name>
    <name evidence="11" type="ORF">H5P30_02280</name>
</gene>
<keyword evidence="4 10" id="KW-0378">Hydrolase</keyword>
<evidence type="ECO:0000256" key="7">
    <source>
        <dbReference type="ARBA" id="ARBA00023125"/>
    </source>
</evidence>
<comment type="subunit">
    <text evidence="9 10">Homodimer, forms a heterotetramer with a Cas2 homodimer.</text>
</comment>
<accession>A0A7X1E356</accession>
<dbReference type="GO" id="GO:0051607">
    <property type="term" value="P:defense response to virus"/>
    <property type="evidence" value="ECO:0007669"/>
    <property type="project" value="UniProtKB-UniRule"/>
</dbReference>
<dbReference type="InterPro" id="IPR019855">
    <property type="entry name" value="CRISPR-assoc_Cas1_NMENI"/>
</dbReference>
<dbReference type="EC" id="3.1.-.-" evidence="10"/>
<dbReference type="InterPro" id="IPR042206">
    <property type="entry name" value="CRISPR-assoc_Cas1_C"/>
</dbReference>